<proteinExistence type="predicted"/>
<comment type="caution">
    <text evidence="1">The sequence shown here is derived from an EMBL/GenBank/DDBJ whole genome shotgun (WGS) entry which is preliminary data.</text>
</comment>
<organism evidence="1 2">
    <name type="scientific">Leptospira interrogans serovar Manilae</name>
    <dbReference type="NCBI Taxonomy" id="214675"/>
    <lineage>
        <taxon>Bacteria</taxon>
        <taxon>Pseudomonadati</taxon>
        <taxon>Spirochaetota</taxon>
        <taxon>Spirochaetia</taxon>
        <taxon>Leptospirales</taxon>
        <taxon>Leptospiraceae</taxon>
        <taxon>Leptospira</taxon>
    </lineage>
</organism>
<evidence type="ECO:0000313" key="2">
    <source>
        <dbReference type="Proteomes" id="UP000234460"/>
    </source>
</evidence>
<name>A0AAQ1SPY4_LEPIR</name>
<dbReference type="EMBL" id="OEJX01000051">
    <property type="protein sequence ID" value="SOR62856.1"/>
    <property type="molecule type" value="Genomic_DNA"/>
</dbReference>
<protein>
    <submittedName>
        <fullName evidence="1">Uncharacterized protein</fullName>
    </submittedName>
</protein>
<evidence type="ECO:0000313" key="1">
    <source>
        <dbReference type="EMBL" id="SOR62856.1"/>
    </source>
</evidence>
<reference evidence="1 2" key="1">
    <citation type="submission" date="2017-11" db="EMBL/GenBank/DDBJ databases">
        <authorList>
            <person name="Lechat P."/>
        </authorList>
    </citation>
    <scope>NUCLEOTIDE SEQUENCE [LARGE SCALE GENOMIC DNA]</scope>
    <source>
        <strain evidence="1">L495</strain>
    </source>
</reference>
<sequence length="395" mass="42827">MRKIQMKKLLFLFALVVFLGLGLSFRSDRVSFFVREDSPKPFPIRLELLQPLKANADNWGFVRQSATWARGNSLFMDELIAGIRKTFPAGSTANITLANQNFNGQSYTLRLKLNSGNVSYQPSTLGSAASYTNFFELRSSSDNQPALQLFFDDDPRNASGDGAVLVYQLSRLDPTQWAGATAIIESYVVQPVITGFSNQGLIQTYSWKGPLGADALGQDVDTGRVILEEMDNRTVFCFKSVVSFHGTTDLVPINAGTQALGYGHNQGLCPGAGKEYYKLAYSQKLDGSLNVTAKAGLEQTTITSGQAITCNSTVSQFVNFTPAYGLFNFNGFVSEGVAANAIPSDFIQATRVDGLYDRVGTVGKSSATTSPTVSSWDTLTKAYIDSITISFANVP</sequence>
<dbReference type="NCBIfam" id="NF047527">
    <property type="entry name" value="LIC_12337_fam"/>
    <property type="match status" value="1"/>
</dbReference>
<dbReference type="AlphaFoldDB" id="A0AAQ1SPY4"/>
<gene>
    <name evidence="1" type="ORF">LMANV2_550002</name>
</gene>
<accession>A0AAQ1SPY4</accession>
<dbReference type="Proteomes" id="UP000234460">
    <property type="component" value="Chromosome LMANV2"/>
</dbReference>